<evidence type="ECO:0000313" key="5">
    <source>
        <dbReference type="Proteomes" id="UP000236592"/>
    </source>
</evidence>
<protein>
    <submittedName>
        <fullName evidence="4">Aldose 1-epimerase</fullName>
    </submittedName>
</protein>
<proteinExistence type="predicted"/>
<dbReference type="InterPro" id="IPR008183">
    <property type="entry name" value="Aldose_1/G6P_1-epimerase"/>
</dbReference>
<dbReference type="Gene3D" id="2.70.98.10">
    <property type="match status" value="1"/>
</dbReference>
<dbReference type="Proteomes" id="UP000236592">
    <property type="component" value="Chromosome"/>
</dbReference>
<dbReference type="EMBL" id="CP025938">
    <property type="protein sequence ID" value="AUS04008.1"/>
    <property type="molecule type" value="Genomic_DNA"/>
</dbReference>
<keyword evidence="3" id="KW-0106">Calcium</keyword>
<dbReference type="SUPFAM" id="SSF74650">
    <property type="entry name" value="Galactose mutarotase-like"/>
    <property type="match status" value="1"/>
</dbReference>
<dbReference type="PANTHER" id="PTHR10091:SF0">
    <property type="entry name" value="GALACTOSE MUTAROTASE"/>
    <property type="match status" value="1"/>
</dbReference>
<dbReference type="GO" id="GO:0006006">
    <property type="term" value="P:glucose metabolic process"/>
    <property type="evidence" value="ECO:0007669"/>
    <property type="project" value="TreeGrafter"/>
</dbReference>
<dbReference type="InterPro" id="IPR014718">
    <property type="entry name" value="GH-type_carb-bd"/>
</dbReference>
<name>A0A2I7SDN8_9FLAO</name>
<reference evidence="5" key="1">
    <citation type="submission" date="2018-01" db="EMBL/GenBank/DDBJ databases">
        <title>Complete genome of Tamlana sp. UJ94.</title>
        <authorList>
            <person name="Jung J."/>
            <person name="Chung D."/>
            <person name="Bae S.S."/>
            <person name="Baek K."/>
        </authorList>
    </citation>
    <scope>NUCLEOTIDE SEQUENCE [LARGE SCALE GENOMIC DNA]</scope>
    <source>
        <strain evidence="5">UJ94</strain>
    </source>
</reference>
<organism evidence="4 5">
    <name type="scientific">Pseudotamlana carrageenivorans</name>
    <dbReference type="NCBI Taxonomy" id="2069432"/>
    <lineage>
        <taxon>Bacteria</taxon>
        <taxon>Pseudomonadati</taxon>
        <taxon>Bacteroidota</taxon>
        <taxon>Flavobacteriia</taxon>
        <taxon>Flavobacteriales</taxon>
        <taxon>Flavobacteriaceae</taxon>
        <taxon>Pseudotamlana</taxon>
    </lineage>
</organism>
<dbReference type="Pfam" id="PF01263">
    <property type="entry name" value="Aldose_epim"/>
    <property type="match status" value="1"/>
</dbReference>
<dbReference type="CDD" id="cd01081">
    <property type="entry name" value="Aldose_epim"/>
    <property type="match status" value="1"/>
</dbReference>
<evidence type="ECO:0000256" key="2">
    <source>
        <dbReference type="ARBA" id="ARBA00011245"/>
    </source>
</evidence>
<comment type="subunit">
    <text evidence="2">Monomer.</text>
</comment>
<keyword evidence="5" id="KW-1185">Reference proteome</keyword>
<evidence type="ECO:0000256" key="3">
    <source>
        <dbReference type="ARBA" id="ARBA00022837"/>
    </source>
</evidence>
<dbReference type="KEGG" id="taj:C1A40_00255"/>
<accession>A0A2I7SDN8</accession>
<dbReference type="GO" id="GO:0033499">
    <property type="term" value="P:galactose catabolic process via UDP-galactose, Leloir pathway"/>
    <property type="evidence" value="ECO:0007669"/>
    <property type="project" value="TreeGrafter"/>
</dbReference>
<dbReference type="PANTHER" id="PTHR10091">
    <property type="entry name" value="ALDOSE-1-EPIMERASE"/>
    <property type="match status" value="1"/>
</dbReference>
<dbReference type="GO" id="GO:0030246">
    <property type="term" value="F:carbohydrate binding"/>
    <property type="evidence" value="ECO:0007669"/>
    <property type="project" value="InterPro"/>
</dbReference>
<gene>
    <name evidence="4" type="ORF">C1A40_00255</name>
</gene>
<sequence length="298" mass="34279">MIVYNINHHPEEQILEIEDSTSKTYAKIHLNQGASLQELTLNGQQIIQNLRPLIYENTFASAILFPFANRIKDGQYTFNDQDYQFDINQKQENNALHGLIYNKRFDISDTEVSKHKASVVLKFKEDNESNGFPYTYQIQLKYTISHQGLNLDFSVKNTSSKIFPFTVGWHPYFVCEDLDQSILQFDSTKKIIIGERNIGTGIETIKPVKNFKLKHQQLDDCWVLNSGDVYFKTPGYELKIASDGDNNFMQVYTPPFENIIAIEPTTGVSDSFNNKIGLQVLEPNNQFSISWSLQLNLK</sequence>
<comment type="cofactor">
    <cofactor evidence="1">
        <name>Ca(2+)</name>
        <dbReference type="ChEBI" id="CHEBI:29108"/>
    </cofactor>
</comment>
<dbReference type="AlphaFoldDB" id="A0A2I7SDN8"/>
<evidence type="ECO:0000313" key="4">
    <source>
        <dbReference type="EMBL" id="AUS04008.1"/>
    </source>
</evidence>
<dbReference type="InterPro" id="IPR011013">
    <property type="entry name" value="Gal_mutarotase_sf_dom"/>
</dbReference>
<evidence type="ECO:0000256" key="1">
    <source>
        <dbReference type="ARBA" id="ARBA00001913"/>
    </source>
</evidence>
<dbReference type="GO" id="GO:0004034">
    <property type="term" value="F:aldose 1-epimerase activity"/>
    <property type="evidence" value="ECO:0007669"/>
    <property type="project" value="TreeGrafter"/>
</dbReference>